<name>A0AA38WM52_9ASTR</name>
<comment type="caution">
    <text evidence="11">The sequence shown here is derived from an EMBL/GenBank/DDBJ whole genome shotgun (WGS) entry which is preliminary data.</text>
</comment>
<dbReference type="GO" id="GO:0072657">
    <property type="term" value="P:protein localization to membrane"/>
    <property type="evidence" value="ECO:0007669"/>
    <property type="project" value="TreeGrafter"/>
</dbReference>
<keyword evidence="8" id="KW-0333">Golgi apparatus</keyword>
<comment type="similarity">
    <text evidence="3 10">Belongs to the nonaspanin (TM9SF) (TC 9.A.2) family.</text>
</comment>
<proteinExistence type="inferred from homology"/>
<dbReference type="PANTHER" id="PTHR10766:SF141">
    <property type="entry name" value="TRANSMEMBRANE 9 SUPERFAMILY MEMBER"/>
    <property type="match status" value="1"/>
</dbReference>
<dbReference type="InterPro" id="IPR004240">
    <property type="entry name" value="EMP70"/>
</dbReference>
<dbReference type="Proteomes" id="UP001172457">
    <property type="component" value="Chromosome 4"/>
</dbReference>
<organism evidence="11 12">
    <name type="scientific">Centaurea solstitialis</name>
    <name type="common">yellow star-thistle</name>
    <dbReference type="NCBI Taxonomy" id="347529"/>
    <lineage>
        <taxon>Eukaryota</taxon>
        <taxon>Viridiplantae</taxon>
        <taxon>Streptophyta</taxon>
        <taxon>Embryophyta</taxon>
        <taxon>Tracheophyta</taxon>
        <taxon>Spermatophyta</taxon>
        <taxon>Magnoliopsida</taxon>
        <taxon>eudicotyledons</taxon>
        <taxon>Gunneridae</taxon>
        <taxon>Pentapetalae</taxon>
        <taxon>asterids</taxon>
        <taxon>campanulids</taxon>
        <taxon>Asterales</taxon>
        <taxon>Asteraceae</taxon>
        <taxon>Carduoideae</taxon>
        <taxon>Cardueae</taxon>
        <taxon>Centaureinae</taxon>
        <taxon>Centaurea</taxon>
    </lineage>
</organism>
<evidence type="ECO:0000256" key="7">
    <source>
        <dbReference type="ARBA" id="ARBA00022989"/>
    </source>
</evidence>
<evidence type="ECO:0000256" key="4">
    <source>
        <dbReference type="ARBA" id="ARBA00022692"/>
    </source>
</evidence>
<evidence type="ECO:0000256" key="6">
    <source>
        <dbReference type="ARBA" id="ARBA00022753"/>
    </source>
</evidence>
<evidence type="ECO:0000256" key="9">
    <source>
        <dbReference type="ARBA" id="ARBA00023136"/>
    </source>
</evidence>
<sequence length="154" mass="17766">MAICLKDYMDGVQSLQHQTNLETNMDKFEENIEENEQAMGLSMPPTTTDDDGGSNAGIKDSAENISELLMGDRNENSLYQFQMFKNETQIILCKSNPLTIDEFKTLKERINEMYQVNLNLNNLPTIRYSKKDEYLLRWTLTLLELVLYPSVGRV</sequence>
<keyword evidence="7" id="KW-1133">Transmembrane helix</keyword>
<keyword evidence="6" id="KW-0967">Endosome</keyword>
<reference evidence="11" key="1">
    <citation type="submission" date="2023-03" db="EMBL/GenBank/DDBJ databases">
        <title>Chromosome-scale reference genome and RAD-based genetic map of yellow starthistle (Centaurea solstitialis) reveal putative structural variation and QTLs associated with invader traits.</title>
        <authorList>
            <person name="Reatini B."/>
            <person name="Cang F.A."/>
            <person name="Jiang Q."/>
            <person name="Mckibben M.T.W."/>
            <person name="Barker M.S."/>
            <person name="Rieseberg L.H."/>
            <person name="Dlugosch K.M."/>
        </authorList>
    </citation>
    <scope>NUCLEOTIDE SEQUENCE</scope>
    <source>
        <strain evidence="11">CAN-66</strain>
        <tissue evidence="11">Leaf</tissue>
    </source>
</reference>
<evidence type="ECO:0000256" key="10">
    <source>
        <dbReference type="RuleBase" id="RU363079"/>
    </source>
</evidence>
<evidence type="ECO:0000313" key="12">
    <source>
        <dbReference type="Proteomes" id="UP001172457"/>
    </source>
</evidence>
<dbReference type="AlphaFoldDB" id="A0AA38WM52"/>
<dbReference type="EMBL" id="JARYMX010000004">
    <property type="protein sequence ID" value="KAJ9553536.1"/>
    <property type="molecule type" value="Genomic_DNA"/>
</dbReference>
<dbReference type="PANTHER" id="PTHR10766">
    <property type="entry name" value="TRANSMEMBRANE 9 SUPERFAMILY PROTEIN"/>
    <property type="match status" value="1"/>
</dbReference>
<dbReference type="Pfam" id="PF02990">
    <property type="entry name" value="EMP70"/>
    <property type="match status" value="1"/>
</dbReference>
<evidence type="ECO:0000256" key="1">
    <source>
        <dbReference type="ARBA" id="ARBA00004337"/>
    </source>
</evidence>
<evidence type="ECO:0000256" key="2">
    <source>
        <dbReference type="ARBA" id="ARBA00004653"/>
    </source>
</evidence>
<evidence type="ECO:0000256" key="3">
    <source>
        <dbReference type="ARBA" id="ARBA00005227"/>
    </source>
</evidence>
<accession>A0AA38WM52</accession>
<keyword evidence="9" id="KW-0472">Membrane</keyword>
<dbReference type="GO" id="GO:0000139">
    <property type="term" value="C:Golgi membrane"/>
    <property type="evidence" value="ECO:0007669"/>
    <property type="project" value="UniProtKB-SubCell"/>
</dbReference>
<gene>
    <name evidence="11" type="ORF">OSB04_017581</name>
</gene>
<evidence type="ECO:0000256" key="8">
    <source>
        <dbReference type="ARBA" id="ARBA00023034"/>
    </source>
</evidence>
<keyword evidence="4" id="KW-0812">Transmembrane</keyword>
<dbReference type="GO" id="GO:0010008">
    <property type="term" value="C:endosome membrane"/>
    <property type="evidence" value="ECO:0007669"/>
    <property type="project" value="UniProtKB-SubCell"/>
</dbReference>
<evidence type="ECO:0000256" key="5">
    <source>
        <dbReference type="ARBA" id="ARBA00022729"/>
    </source>
</evidence>
<keyword evidence="12" id="KW-1185">Reference proteome</keyword>
<comment type="subcellular location">
    <subcellularLocation>
        <location evidence="1">Endosome membrane</location>
        <topology evidence="1">Multi-pass membrane protein</topology>
    </subcellularLocation>
    <subcellularLocation>
        <location evidence="2">Golgi apparatus membrane</location>
        <topology evidence="2">Multi-pass membrane protein</topology>
    </subcellularLocation>
</comment>
<evidence type="ECO:0000313" key="11">
    <source>
        <dbReference type="EMBL" id="KAJ9553536.1"/>
    </source>
</evidence>
<protein>
    <recommendedName>
        <fullName evidence="10">Transmembrane 9 superfamily member</fullName>
    </recommendedName>
</protein>
<keyword evidence="5" id="KW-0732">Signal</keyword>